<dbReference type="Gene3D" id="3.40.630.30">
    <property type="match status" value="1"/>
</dbReference>
<keyword evidence="2" id="KW-0012">Acyltransferase</keyword>
<dbReference type="PROSITE" id="PS51186">
    <property type="entry name" value="GNAT"/>
    <property type="match status" value="2"/>
</dbReference>
<dbReference type="InterPro" id="IPR000182">
    <property type="entry name" value="GNAT_dom"/>
</dbReference>
<sequence length="347" mass="38008">MESGAATLGERLTAAGLEISGPRVPRHPDIARWRAGTRDDIDALHALFAAADRVDHPTWTTPREEVEEHFDLPELDPDRDLIVAIAENGTMVAAGLVLRHPDMSARVKVYLQGAVHPQWRRRGIGAALARWQFGRGLQRLAESESALPGEIVVYADEGNDGAVAIAEALGLRTVRWFASMVRDNAIPVPDLAPVDGIAFVSYTSDRAEDARQARNDAFRDHWGSLQTTPERWGQFVGGTFFRSDLSTLALDPEGRIVAFCLASVNEDDWETLGASNSYIDLIGVVRDQRGRGLAPRVVARTLQAMTDAGLEKAVLDVDTESPTGANTLYERLGFVATERSRALTREF</sequence>
<dbReference type="EMBL" id="CP054038">
    <property type="protein sequence ID" value="QKJ21253.1"/>
    <property type="molecule type" value="Genomic_DNA"/>
</dbReference>
<keyword evidence="1 4" id="KW-0808">Transferase</keyword>
<proteinExistence type="predicted"/>
<evidence type="ECO:0000256" key="1">
    <source>
        <dbReference type="ARBA" id="ARBA00022679"/>
    </source>
</evidence>
<protein>
    <submittedName>
        <fullName evidence="4">GNAT family N-acetyltransferase</fullName>
    </submittedName>
</protein>
<dbReference type="SUPFAM" id="SSF55729">
    <property type="entry name" value="Acyl-CoA N-acyltransferases (Nat)"/>
    <property type="match status" value="2"/>
</dbReference>
<dbReference type="AlphaFoldDB" id="A0A7D4PWC9"/>
<dbReference type="InterPro" id="IPR016181">
    <property type="entry name" value="Acyl_CoA_acyltransferase"/>
</dbReference>
<evidence type="ECO:0000313" key="5">
    <source>
        <dbReference type="Proteomes" id="UP000502498"/>
    </source>
</evidence>
<dbReference type="Proteomes" id="UP000502498">
    <property type="component" value="Chromosome"/>
</dbReference>
<dbReference type="InterPro" id="IPR050832">
    <property type="entry name" value="Bact_Acetyltransf"/>
</dbReference>
<feature type="domain" description="N-acetyltransferase" evidence="3">
    <location>
        <begin position="31"/>
        <end position="193"/>
    </location>
</feature>
<evidence type="ECO:0000313" key="4">
    <source>
        <dbReference type="EMBL" id="QKJ21253.1"/>
    </source>
</evidence>
<accession>A0A7D4PWC9</accession>
<reference evidence="4 5" key="1">
    <citation type="submission" date="2020-05" db="EMBL/GenBank/DDBJ databases">
        <title>Strain PA2F3 complete genome.</title>
        <authorList>
            <person name="Kim Y.-S."/>
            <person name="Kim S.-J."/>
            <person name="Jung H.-k."/>
            <person name="Kim S.-E."/>
            <person name="Kim K.-H."/>
        </authorList>
    </citation>
    <scope>NUCLEOTIDE SEQUENCE [LARGE SCALE GENOMIC DNA]</scope>
    <source>
        <strain evidence="4 5">PA2F3</strain>
    </source>
</reference>
<organism evidence="4 5">
    <name type="scientific">Microbacterium hominis</name>
    <dbReference type="NCBI Taxonomy" id="162426"/>
    <lineage>
        <taxon>Bacteria</taxon>
        <taxon>Bacillati</taxon>
        <taxon>Actinomycetota</taxon>
        <taxon>Actinomycetes</taxon>
        <taxon>Micrococcales</taxon>
        <taxon>Microbacteriaceae</taxon>
        <taxon>Microbacterium</taxon>
    </lineage>
</organism>
<dbReference type="GO" id="GO:0016747">
    <property type="term" value="F:acyltransferase activity, transferring groups other than amino-acyl groups"/>
    <property type="evidence" value="ECO:0007669"/>
    <property type="project" value="InterPro"/>
</dbReference>
<feature type="domain" description="N-acetyltransferase" evidence="3">
    <location>
        <begin position="197"/>
        <end position="347"/>
    </location>
</feature>
<evidence type="ECO:0000259" key="3">
    <source>
        <dbReference type="PROSITE" id="PS51186"/>
    </source>
</evidence>
<evidence type="ECO:0000256" key="2">
    <source>
        <dbReference type="ARBA" id="ARBA00023315"/>
    </source>
</evidence>
<dbReference type="PANTHER" id="PTHR43877">
    <property type="entry name" value="AMINOALKYLPHOSPHONATE N-ACETYLTRANSFERASE-RELATED-RELATED"/>
    <property type="match status" value="1"/>
</dbReference>
<name>A0A7D4PWC9_9MICO</name>
<dbReference type="CDD" id="cd04301">
    <property type="entry name" value="NAT_SF"/>
    <property type="match status" value="2"/>
</dbReference>
<gene>
    <name evidence="4" type="ORF">HQM25_13720</name>
</gene>
<dbReference type="Pfam" id="PF13302">
    <property type="entry name" value="Acetyltransf_3"/>
    <property type="match status" value="1"/>
</dbReference>
<dbReference type="Pfam" id="PF00583">
    <property type="entry name" value="Acetyltransf_1"/>
    <property type="match status" value="1"/>
</dbReference>
<dbReference type="PANTHER" id="PTHR43877:SF2">
    <property type="entry name" value="AMINOALKYLPHOSPHONATE N-ACETYLTRANSFERASE-RELATED"/>
    <property type="match status" value="1"/>
</dbReference>